<comment type="catalytic activity">
    <reaction evidence="25">
        <text>[GlcNAc-(1-&gt;4)-Mur2Ac(oyl-L-Ala-gamma-D-Glu-L-Lys-D-Ala-D-Ala)](n)-di-trans,octa-cis-undecaprenyl diphosphate + beta-D-GlcNAc-(1-&gt;4)-Mur2Ac(oyl-L-Ala-gamma-D-Glu-L-Lys-D-Ala-D-Ala)-di-trans,octa-cis-undecaprenyl diphosphate = [GlcNAc-(1-&gt;4)-Mur2Ac(oyl-L-Ala-gamma-D-Glu-L-Lys-D-Ala-D-Ala)](n+1)-di-trans,octa-cis-undecaprenyl diphosphate + di-trans,octa-cis-undecaprenyl diphosphate + H(+)</text>
        <dbReference type="Rhea" id="RHEA:23708"/>
        <dbReference type="Rhea" id="RHEA-COMP:9602"/>
        <dbReference type="Rhea" id="RHEA-COMP:9603"/>
        <dbReference type="ChEBI" id="CHEBI:15378"/>
        <dbReference type="ChEBI" id="CHEBI:58405"/>
        <dbReference type="ChEBI" id="CHEBI:60033"/>
        <dbReference type="ChEBI" id="CHEBI:78435"/>
        <dbReference type="EC" id="2.4.99.28"/>
    </reaction>
</comment>
<dbReference type="GO" id="GO:0005886">
    <property type="term" value="C:plasma membrane"/>
    <property type="evidence" value="ECO:0007669"/>
    <property type="project" value="UniProtKB-SubCell"/>
</dbReference>
<evidence type="ECO:0000256" key="8">
    <source>
        <dbReference type="ARBA" id="ARBA00022519"/>
    </source>
</evidence>
<dbReference type="GO" id="GO:0008955">
    <property type="term" value="F:peptidoglycan glycosyltransferase activity"/>
    <property type="evidence" value="ECO:0007669"/>
    <property type="project" value="UniProtKB-EC"/>
</dbReference>
<gene>
    <name evidence="30" type="ORF">SAMN05216404_103270</name>
</gene>
<comment type="pathway">
    <text evidence="26">Glycan biosynthesis.</text>
</comment>
<keyword evidence="19" id="KW-0472">Membrane</keyword>
<comment type="subcellular location">
    <subcellularLocation>
        <location evidence="1">Cell inner membrane</location>
        <topology evidence="1">Single-pass type II membrane protein</topology>
    </subcellularLocation>
</comment>
<comment type="pathway">
    <text evidence="2">Cell wall biogenesis; peptidoglycan biosynthesis.</text>
</comment>
<keyword evidence="9" id="KW-0121">Carboxypeptidase</keyword>
<dbReference type="InterPro" id="IPR050396">
    <property type="entry name" value="Glycosyltr_51/Transpeptidase"/>
</dbReference>
<protein>
    <recommendedName>
        <fullName evidence="6">Penicillin-binding protein 1A</fullName>
        <ecNumber evidence="24">2.4.99.28</ecNumber>
        <ecNumber evidence="5">3.4.16.4</ecNumber>
    </recommendedName>
</protein>
<dbReference type="Pfam" id="PF00905">
    <property type="entry name" value="Transpeptidase"/>
    <property type="match status" value="1"/>
</dbReference>
<evidence type="ECO:0000256" key="23">
    <source>
        <dbReference type="ARBA" id="ARBA00034000"/>
    </source>
</evidence>
<keyword evidence="21" id="KW-0511">Multifunctional enzyme</keyword>
<keyword evidence="17" id="KW-0573">Peptidoglycan synthesis</keyword>
<name>A0A1H8FC01_9PROT</name>
<dbReference type="GO" id="GO:0071555">
    <property type="term" value="P:cell wall organization"/>
    <property type="evidence" value="ECO:0007669"/>
    <property type="project" value="UniProtKB-KW"/>
</dbReference>
<keyword evidence="11" id="KW-0328">Glycosyltransferase</keyword>
<dbReference type="SUPFAM" id="SSF53955">
    <property type="entry name" value="Lysozyme-like"/>
    <property type="match status" value="1"/>
</dbReference>
<keyword evidence="20" id="KW-0046">Antibiotic resistance</keyword>
<evidence type="ECO:0000313" key="30">
    <source>
        <dbReference type="EMBL" id="SEN28568.1"/>
    </source>
</evidence>
<evidence type="ECO:0000259" key="27">
    <source>
        <dbReference type="Pfam" id="PF00905"/>
    </source>
</evidence>
<evidence type="ECO:0000256" key="16">
    <source>
        <dbReference type="ARBA" id="ARBA00022968"/>
    </source>
</evidence>
<evidence type="ECO:0000256" key="21">
    <source>
        <dbReference type="ARBA" id="ARBA00023268"/>
    </source>
</evidence>
<accession>A0A1H8FC01</accession>
<evidence type="ECO:0000256" key="1">
    <source>
        <dbReference type="ARBA" id="ARBA00004249"/>
    </source>
</evidence>
<dbReference type="GO" id="GO:0008360">
    <property type="term" value="P:regulation of cell shape"/>
    <property type="evidence" value="ECO:0007669"/>
    <property type="project" value="UniProtKB-KW"/>
</dbReference>
<dbReference type="GO" id="GO:0006508">
    <property type="term" value="P:proteolysis"/>
    <property type="evidence" value="ECO:0007669"/>
    <property type="project" value="UniProtKB-KW"/>
</dbReference>
<dbReference type="PANTHER" id="PTHR32282:SF27">
    <property type="entry name" value="PENICILLIN-BINDING PROTEIN 1A"/>
    <property type="match status" value="1"/>
</dbReference>
<dbReference type="InterPro" id="IPR001264">
    <property type="entry name" value="Glyco_trans_51"/>
</dbReference>
<evidence type="ECO:0000256" key="26">
    <source>
        <dbReference type="ARBA" id="ARBA00060592"/>
    </source>
</evidence>
<comment type="similarity">
    <text evidence="4">In the N-terminal section; belongs to the glycosyltransferase 51 family.</text>
</comment>
<reference evidence="30 31" key="1">
    <citation type="submission" date="2016-10" db="EMBL/GenBank/DDBJ databases">
        <authorList>
            <person name="de Groot N.N."/>
        </authorList>
    </citation>
    <scope>NUCLEOTIDE SEQUENCE [LARGE SCALE GENOMIC DNA]</scope>
    <source>
        <strain evidence="30 31">Nl18</strain>
    </source>
</reference>
<evidence type="ECO:0000256" key="4">
    <source>
        <dbReference type="ARBA" id="ARBA00007739"/>
    </source>
</evidence>
<evidence type="ECO:0000256" key="24">
    <source>
        <dbReference type="ARBA" id="ARBA00044770"/>
    </source>
</evidence>
<evidence type="ECO:0000256" key="12">
    <source>
        <dbReference type="ARBA" id="ARBA00022679"/>
    </source>
</evidence>
<keyword evidence="12" id="KW-0808">Transferase</keyword>
<dbReference type="PANTHER" id="PTHR32282">
    <property type="entry name" value="BINDING PROTEIN TRANSPEPTIDASE, PUTATIVE-RELATED"/>
    <property type="match status" value="1"/>
</dbReference>
<evidence type="ECO:0000256" key="17">
    <source>
        <dbReference type="ARBA" id="ARBA00022984"/>
    </source>
</evidence>
<keyword evidence="15" id="KW-0133">Cell shape</keyword>
<evidence type="ECO:0000256" key="9">
    <source>
        <dbReference type="ARBA" id="ARBA00022645"/>
    </source>
</evidence>
<dbReference type="AlphaFoldDB" id="A0A1H8FC01"/>
<keyword evidence="16" id="KW-0735">Signal-anchor</keyword>
<keyword evidence="8" id="KW-0997">Cell inner membrane</keyword>
<dbReference type="InterPro" id="IPR031376">
    <property type="entry name" value="PCB_OB"/>
</dbReference>
<dbReference type="GO" id="GO:0009002">
    <property type="term" value="F:serine-type D-Ala-D-Ala carboxypeptidase activity"/>
    <property type="evidence" value="ECO:0007669"/>
    <property type="project" value="UniProtKB-EC"/>
</dbReference>
<evidence type="ECO:0000259" key="28">
    <source>
        <dbReference type="Pfam" id="PF00912"/>
    </source>
</evidence>
<feature type="domain" description="Penicillin-binding protein transpeptidase" evidence="27">
    <location>
        <begin position="429"/>
        <end position="701"/>
    </location>
</feature>
<keyword evidence="14" id="KW-0378">Hydrolase</keyword>
<feature type="domain" description="Penicillin-binding protein OB-like" evidence="29">
    <location>
        <begin position="321"/>
        <end position="426"/>
    </location>
</feature>
<dbReference type="SUPFAM" id="SSF56601">
    <property type="entry name" value="beta-lactamase/transpeptidase-like"/>
    <property type="match status" value="1"/>
</dbReference>
<organism evidence="30 31">
    <name type="scientific">Nitrosospira multiformis</name>
    <dbReference type="NCBI Taxonomy" id="1231"/>
    <lineage>
        <taxon>Bacteria</taxon>
        <taxon>Pseudomonadati</taxon>
        <taxon>Pseudomonadota</taxon>
        <taxon>Betaproteobacteria</taxon>
        <taxon>Nitrosomonadales</taxon>
        <taxon>Nitrosomonadaceae</taxon>
        <taxon>Nitrosospira</taxon>
    </lineage>
</organism>
<evidence type="ECO:0000256" key="19">
    <source>
        <dbReference type="ARBA" id="ARBA00023136"/>
    </source>
</evidence>
<dbReference type="GO" id="GO:0030288">
    <property type="term" value="C:outer membrane-bounded periplasmic space"/>
    <property type="evidence" value="ECO:0007669"/>
    <property type="project" value="TreeGrafter"/>
</dbReference>
<dbReference type="EMBL" id="FOCT01000003">
    <property type="protein sequence ID" value="SEN28568.1"/>
    <property type="molecule type" value="Genomic_DNA"/>
</dbReference>
<dbReference type="InterPro" id="IPR036950">
    <property type="entry name" value="PBP_transglycosylase"/>
</dbReference>
<evidence type="ECO:0000256" key="22">
    <source>
        <dbReference type="ARBA" id="ARBA00023316"/>
    </source>
</evidence>
<dbReference type="InterPro" id="IPR023346">
    <property type="entry name" value="Lysozyme-like_dom_sf"/>
</dbReference>
<evidence type="ECO:0000256" key="10">
    <source>
        <dbReference type="ARBA" id="ARBA00022670"/>
    </source>
</evidence>
<evidence type="ECO:0000256" key="2">
    <source>
        <dbReference type="ARBA" id="ARBA00004752"/>
    </source>
</evidence>
<dbReference type="Pfam" id="PF17092">
    <property type="entry name" value="PCB_OB"/>
    <property type="match status" value="1"/>
</dbReference>
<proteinExistence type="inferred from homology"/>
<evidence type="ECO:0000256" key="25">
    <source>
        <dbReference type="ARBA" id="ARBA00049902"/>
    </source>
</evidence>
<dbReference type="Pfam" id="PF00912">
    <property type="entry name" value="Transgly"/>
    <property type="match status" value="1"/>
</dbReference>
<evidence type="ECO:0000256" key="15">
    <source>
        <dbReference type="ARBA" id="ARBA00022960"/>
    </source>
</evidence>
<keyword evidence="22" id="KW-0961">Cell wall biogenesis/degradation</keyword>
<keyword evidence="10" id="KW-0645">Protease</keyword>
<evidence type="ECO:0000256" key="11">
    <source>
        <dbReference type="ARBA" id="ARBA00022676"/>
    </source>
</evidence>
<dbReference type="Gene3D" id="3.40.710.10">
    <property type="entry name" value="DD-peptidase/beta-lactamase superfamily"/>
    <property type="match status" value="1"/>
</dbReference>
<evidence type="ECO:0000256" key="7">
    <source>
        <dbReference type="ARBA" id="ARBA00022475"/>
    </source>
</evidence>
<dbReference type="GO" id="GO:0046677">
    <property type="term" value="P:response to antibiotic"/>
    <property type="evidence" value="ECO:0007669"/>
    <property type="project" value="UniProtKB-KW"/>
</dbReference>
<evidence type="ECO:0000256" key="6">
    <source>
        <dbReference type="ARBA" id="ARBA00018638"/>
    </source>
</evidence>
<dbReference type="Gene3D" id="1.10.3810.10">
    <property type="entry name" value="Biosynthetic peptidoglycan transglycosylase-like"/>
    <property type="match status" value="1"/>
</dbReference>
<evidence type="ECO:0000256" key="18">
    <source>
        <dbReference type="ARBA" id="ARBA00022989"/>
    </source>
</evidence>
<comment type="similarity">
    <text evidence="3">In the C-terminal section; belongs to the transpeptidase family.</text>
</comment>
<evidence type="ECO:0000259" key="29">
    <source>
        <dbReference type="Pfam" id="PF17092"/>
    </source>
</evidence>
<evidence type="ECO:0000256" key="13">
    <source>
        <dbReference type="ARBA" id="ARBA00022692"/>
    </source>
</evidence>
<evidence type="ECO:0000256" key="5">
    <source>
        <dbReference type="ARBA" id="ARBA00012448"/>
    </source>
</evidence>
<keyword evidence="13" id="KW-0812">Transmembrane</keyword>
<dbReference type="FunFam" id="1.10.3810.10:FF:000003">
    <property type="entry name" value="Penicillin-binding protein 1a"/>
    <property type="match status" value="1"/>
</dbReference>
<feature type="domain" description="Glycosyl transferase family 51" evidence="28">
    <location>
        <begin position="61"/>
        <end position="233"/>
    </location>
</feature>
<dbReference type="UniPathway" id="UPA00219"/>
<dbReference type="NCBIfam" id="TIGR02074">
    <property type="entry name" value="PBP_1a_fam"/>
    <property type="match status" value="1"/>
</dbReference>
<dbReference type="EC" id="3.4.16.4" evidence="5"/>
<dbReference type="EC" id="2.4.99.28" evidence="24"/>
<dbReference type="Proteomes" id="UP000183898">
    <property type="component" value="Unassembled WGS sequence"/>
</dbReference>
<dbReference type="GO" id="GO:0009252">
    <property type="term" value="P:peptidoglycan biosynthetic process"/>
    <property type="evidence" value="ECO:0007669"/>
    <property type="project" value="UniProtKB-UniPathway"/>
</dbReference>
<evidence type="ECO:0000256" key="20">
    <source>
        <dbReference type="ARBA" id="ARBA00023251"/>
    </source>
</evidence>
<comment type="catalytic activity">
    <reaction evidence="23">
        <text>Preferential cleavage: (Ac)2-L-Lys-D-Ala-|-D-Ala. Also transpeptidation of peptidyl-alanyl moieties that are N-acyl substituents of D-alanine.</text>
        <dbReference type="EC" id="3.4.16.4"/>
    </reaction>
</comment>
<evidence type="ECO:0000313" key="31">
    <source>
        <dbReference type="Proteomes" id="UP000183898"/>
    </source>
</evidence>
<keyword evidence="18" id="KW-1133">Transmembrane helix</keyword>
<sequence>MLVRWRWWAYPLAALFALGVIGALVFGFAALVTIRALPSLESLTDYRPKVPLRVYSAEGILIGEFGEERRQVVKIDSVPLRLKQAILAAEDDRFYQHGGVDYTGILRAAYSNFTSGGLRQGASTITMQVARNFFLTKEKTLNRKFSEALLAFKIEHSLSKDQILELYFNQIYLGQRSYGFAAAAQVYFGKSLNRINLAEAAMLAGLPKAPSRFNPVVNPQRARARQVYVLRRMRDLGYISNEEFEQAEKQPMQIIRRESQEYALRADYVAEMARQAMYQRYHEDAYTRGYKVYTTIRFLDQEAAYNAVRQGVLDYDDRHGYRGPEAVIKLSAGDLKREEILEEALQEVTDSDGILAAVALEANPKRVKAYRKGGEIIEIKGDGLKFAQKYLTAKPAANQQVIRPGSLIRVHKNDKGAWEITQLPQVEASLVALNPHDGAIRAMVGGFDFNRSQFNHVTQAWRQPGSSFKPFIYSASLEKGFTPATVINDAPLSFTAEETGSDQWDPRNFGDSYDGPVRMREALARSKNLVSIRILQAIDVQYAQDYVTRFGFDPKQHPAYLAMALGAGSVTPMQMAVGYAVFANGGFLISPYLIQRVEDVNGNIVEQSNPPLAGENAKQIIDPRNAFLMSSMMRDVVQRGTATRAKQLGRNDLAGKTGTTSNYVDAWFCGYQPDLVAIAWIGFDNPKSLGDNETGGRAALPIWMNYMDKALKGVPVASYSPPRGITTARINPETGLRGNGATLEEYFMEEQLPPEEEDPIDITIRSVEDIINDFLSN</sequence>
<dbReference type="GO" id="GO:0008658">
    <property type="term" value="F:penicillin binding"/>
    <property type="evidence" value="ECO:0007669"/>
    <property type="project" value="InterPro"/>
</dbReference>
<dbReference type="InterPro" id="IPR012338">
    <property type="entry name" value="Beta-lactam/transpept-like"/>
</dbReference>
<evidence type="ECO:0000256" key="3">
    <source>
        <dbReference type="ARBA" id="ARBA00007090"/>
    </source>
</evidence>
<dbReference type="InterPro" id="IPR001460">
    <property type="entry name" value="PCN-bd_Tpept"/>
</dbReference>
<keyword evidence="7" id="KW-1003">Cell membrane</keyword>
<evidence type="ECO:0000256" key="14">
    <source>
        <dbReference type="ARBA" id="ARBA00022801"/>
    </source>
</evidence>
<dbReference type="RefSeq" id="WP_074745019.1">
    <property type="nucleotide sequence ID" value="NZ_FOCT01000003.1"/>
</dbReference>